<comment type="caution">
    <text evidence="3">The sequence shown here is derived from an EMBL/GenBank/DDBJ whole genome shotgun (WGS) entry which is preliminary data.</text>
</comment>
<feature type="domain" description="AMP-dependent synthetase/ligase" evidence="1">
    <location>
        <begin position="21"/>
        <end position="412"/>
    </location>
</feature>
<dbReference type="AlphaFoldDB" id="A0A2W5R463"/>
<dbReference type="InterPro" id="IPR050237">
    <property type="entry name" value="ATP-dep_AMP-bd_enzyme"/>
</dbReference>
<evidence type="ECO:0000313" key="4">
    <source>
        <dbReference type="Proteomes" id="UP000248887"/>
    </source>
</evidence>
<organism evidence="3 4">
    <name type="scientific">Ancylobacter novellus</name>
    <name type="common">Thiobacillus novellus</name>
    <dbReference type="NCBI Taxonomy" id="921"/>
    <lineage>
        <taxon>Bacteria</taxon>
        <taxon>Pseudomonadati</taxon>
        <taxon>Pseudomonadota</taxon>
        <taxon>Alphaproteobacteria</taxon>
        <taxon>Hyphomicrobiales</taxon>
        <taxon>Xanthobacteraceae</taxon>
        <taxon>Ancylobacter</taxon>
    </lineage>
</organism>
<dbReference type="PROSITE" id="PS00455">
    <property type="entry name" value="AMP_BINDING"/>
    <property type="match status" value="1"/>
</dbReference>
<dbReference type="InterPro" id="IPR000873">
    <property type="entry name" value="AMP-dep_synth/lig_dom"/>
</dbReference>
<evidence type="ECO:0000259" key="2">
    <source>
        <dbReference type="Pfam" id="PF13193"/>
    </source>
</evidence>
<dbReference type="PANTHER" id="PTHR43767:SF1">
    <property type="entry name" value="NONRIBOSOMAL PEPTIDE SYNTHASE PES1 (EUROFUNG)-RELATED"/>
    <property type="match status" value="1"/>
</dbReference>
<dbReference type="SUPFAM" id="SSF56801">
    <property type="entry name" value="Acetyl-CoA synthetase-like"/>
    <property type="match status" value="1"/>
</dbReference>
<dbReference type="InterPro" id="IPR020845">
    <property type="entry name" value="AMP-binding_CS"/>
</dbReference>
<evidence type="ECO:0000259" key="1">
    <source>
        <dbReference type="Pfam" id="PF00501"/>
    </source>
</evidence>
<dbReference type="InterPro" id="IPR025110">
    <property type="entry name" value="AMP-bd_C"/>
</dbReference>
<dbReference type="Proteomes" id="UP000248887">
    <property type="component" value="Unassembled WGS sequence"/>
</dbReference>
<evidence type="ECO:0000313" key="3">
    <source>
        <dbReference type="EMBL" id="PZQ83509.1"/>
    </source>
</evidence>
<dbReference type="Gene3D" id="3.40.50.12780">
    <property type="entry name" value="N-terminal domain of ligase-like"/>
    <property type="match status" value="1"/>
</dbReference>
<dbReference type="Pfam" id="PF13193">
    <property type="entry name" value="AMP-binding_C"/>
    <property type="match status" value="1"/>
</dbReference>
<dbReference type="GO" id="GO:0016878">
    <property type="term" value="F:acid-thiol ligase activity"/>
    <property type="evidence" value="ECO:0007669"/>
    <property type="project" value="UniProtKB-ARBA"/>
</dbReference>
<sequence>MPEGATGIAGAWPQTLPELLDWAVEQHANRPALDFIGRVWTYRQLGRMVDQVAAGLQQIGVKRETRIGLCLPNVPYYVAFYFAALRLGAVVVNFNPLYTAHEISTQVRDSRTEVMVTLDLERMYRPIASIAQESGLSRIIVCSLAAALPKMKSAFFRLLHRREIARIGRGGRHMTFDALVALGRGKPAPRTQVGLNDLAVLQYTGGTTGVPKGAMLTHASLIANARQLVVFAGPGTLRPGVEKVLCVLPLFHVFAMTVSMNVAIGIGAQMILLPQFKLDDLLRTMERCKPTVFPAVPTLYGALNAAADTRKLDITSVRLCISGGAPLPLEVRMRFESLTGCRLSEGYGLSECSPVVTVNPLDGRPGRAGSAGLALPGTIIEIRDPDNPGVLLGPGERGEVCVRGPQVMLGYWGRPEDTRAVMIDGALRTGDIGYVDEDGFLFLVDRIKDLIICSGYNVYPRVIEEALHAHEAVAEVIAIGVPDPYRGESPKAFVTLKPGFATTPEELLAFVAERISKIEIPRAIEIREKLPKTLIGKLSRKELVAEELLRAKAAASVSVERGAQC</sequence>
<reference evidence="3 4" key="1">
    <citation type="submission" date="2017-08" db="EMBL/GenBank/DDBJ databases">
        <title>Infants hospitalized years apart are colonized by the same room-sourced microbial strains.</title>
        <authorList>
            <person name="Brooks B."/>
            <person name="Olm M.R."/>
            <person name="Firek B.A."/>
            <person name="Baker R."/>
            <person name="Thomas B.C."/>
            <person name="Morowitz M.J."/>
            <person name="Banfield J.F."/>
        </authorList>
    </citation>
    <scope>NUCLEOTIDE SEQUENCE [LARGE SCALE GENOMIC DNA]</scope>
    <source>
        <strain evidence="3">S2_005_001_R2_27</strain>
    </source>
</reference>
<proteinExistence type="predicted"/>
<feature type="domain" description="AMP-binding enzyme C-terminal" evidence="2">
    <location>
        <begin position="463"/>
        <end position="537"/>
    </location>
</feature>
<gene>
    <name evidence="3" type="ORF">DI549_07855</name>
</gene>
<dbReference type="CDD" id="cd05936">
    <property type="entry name" value="FC-FACS_FadD_like"/>
    <property type="match status" value="1"/>
</dbReference>
<dbReference type="PANTHER" id="PTHR43767">
    <property type="entry name" value="LONG-CHAIN-FATTY-ACID--COA LIGASE"/>
    <property type="match status" value="1"/>
</dbReference>
<name>A0A2W5R463_ANCNO</name>
<keyword evidence="3" id="KW-0436">Ligase</keyword>
<dbReference type="EMBL" id="QFQD01000018">
    <property type="protein sequence ID" value="PZQ83509.1"/>
    <property type="molecule type" value="Genomic_DNA"/>
</dbReference>
<accession>A0A2W5R463</accession>
<dbReference type="Pfam" id="PF00501">
    <property type="entry name" value="AMP-binding"/>
    <property type="match status" value="1"/>
</dbReference>
<protein>
    <submittedName>
        <fullName evidence="3">Dicarboxylate--CoA ligase PimA</fullName>
    </submittedName>
</protein>
<dbReference type="InterPro" id="IPR042099">
    <property type="entry name" value="ANL_N_sf"/>
</dbReference>
<dbReference type="InterPro" id="IPR045851">
    <property type="entry name" value="AMP-bd_C_sf"/>
</dbReference>
<dbReference type="Gene3D" id="3.30.300.30">
    <property type="match status" value="1"/>
</dbReference>